<name>A0AAJ6AN82_9MICC</name>
<gene>
    <name evidence="2" type="ORF">QDX21_11340</name>
</gene>
<dbReference type="Proteomes" id="UP001224674">
    <property type="component" value="Chromosome"/>
</dbReference>
<evidence type="ECO:0000259" key="1">
    <source>
        <dbReference type="Pfam" id="PF10646"/>
    </source>
</evidence>
<evidence type="ECO:0000313" key="2">
    <source>
        <dbReference type="EMBL" id="WGH92874.1"/>
    </source>
</evidence>
<dbReference type="Pfam" id="PF10646">
    <property type="entry name" value="Germane"/>
    <property type="match status" value="1"/>
</dbReference>
<dbReference type="AlphaFoldDB" id="A0AAJ6AN82"/>
<accession>A0AAJ6AN82</accession>
<dbReference type="InterPro" id="IPR019606">
    <property type="entry name" value="GerMN"/>
</dbReference>
<organism evidence="2 3">
    <name type="scientific">Auritidibacter ignavus</name>
    <dbReference type="NCBI Taxonomy" id="678932"/>
    <lineage>
        <taxon>Bacteria</taxon>
        <taxon>Bacillati</taxon>
        <taxon>Actinomycetota</taxon>
        <taxon>Actinomycetes</taxon>
        <taxon>Micrococcales</taxon>
        <taxon>Micrococcaceae</taxon>
        <taxon>Auritidibacter</taxon>
    </lineage>
</organism>
<dbReference type="PROSITE" id="PS51257">
    <property type="entry name" value="PROKAR_LIPOPROTEIN"/>
    <property type="match status" value="1"/>
</dbReference>
<dbReference type="RefSeq" id="WP_147472543.1">
    <property type="nucleotide sequence ID" value="NZ_CP122562.1"/>
</dbReference>
<dbReference type="GeneID" id="83695891"/>
<keyword evidence="3" id="KW-1185">Reference proteome</keyword>
<dbReference type="EMBL" id="CP122566">
    <property type="protein sequence ID" value="WGH92874.1"/>
    <property type="molecule type" value="Genomic_DNA"/>
</dbReference>
<feature type="domain" description="GerMN" evidence="1">
    <location>
        <begin position="96"/>
        <end position="190"/>
    </location>
</feature>
<evidence type="ECO:0000313" key="3">
    <source>
        <dbReference type="Proteomes" id="UP001224674"/>
    </source>
</evidence>
<proteinExistence type="predicted"/>
<protein>
    <submittedName>
        <fullName evidence="2">GerMN domain-containing protein</fullName>
    </submittedName>
</protein>
<sequence>MLLTKRLRGGSLWLRLSAVAVCGALVLTGCSAEKSNPESLGPGGTVNVQKPDDDGYTSLPISLVALSGNYPPNTTGNTFGCEDLLVSVQSAPTLVENETDTVKQAVQFLLDDQHYRHGDPPFTNSVVFSRESLQVEETTIDGDTVTVKLSGEVVTRSDCESQRILAQLKQTAERAAHVSQSKITVNDQPLNEVLGIADIELGEEITTES</sequence>
<reference evidence="2 3" key="1">
    <citation type="submission" date="2023-03" db="EMBL/GenBank/DDBJ databases">
        <title>Complete genome sequences of several Auritidibacter ignavus strains isolated from ear infections.</title>
        <authorList>
            <person name="Baehr T."/>
            <person name="Baumhoegger A.M."/>
        </authorList>
    </citation>
    <scope>NUCLEOTIDE SEQUENCE [LARGE SCALE GENOMIC DNA]</scope>
    <source>
        <strain evidence="2 3">BABAE-6</strain>
    </source>
</reference>